<reference evidence="2" key="1">
    <citation type="journal article" date="2007" name="Nature">
        <title>The grapevine genome sequence suggests ancestral hexaploidization in major angiosperm phyla.</title>
        <authorList>
            <consortium name="The French-Italian Public Consortium for Grapevine Genome Characterization."/>
            <person name="Jaillon O."/>
            <person name="Aury J.-M."/>
            <person name="Noel B."/>
            <person name="Policriti A."/>
            <person name="Clepet C."/>
            <person name="Casagrande A."/>
            <person name="Choisne N."/>
            <person name="Aubourg S."/>
            <person name="Vitulo N."/>
            <person name="Jubin C."/>
            <person name="Vezzi A."/>
            <person name="Legeai F."/>
            <person name="Hugueney P."/>
            <person name="Dasilva C."/>
            <person name="Horner D."/>
            <person name="Mica E."/>
            <person name="Jublot D."/>
            <person name="Poulain J."/>
            <person name="Bruyere C."/>
            <person name="Billault A."/>
            <person name="Segurens B."/>
            <person name="Gouyvenoux M."/>
            <person name="Ugarte E."/>
            <person name="Cattonaro F."/>
            <person name="Anthouard V."/>
            <person name="Vico V."/>
            <person name="Del Fabbro C."/>
            <person name="Alaux M."/>
            <person name="Di Gaspero G."/>
            <person name="Dumas V."/>
            <person name="Felice N."/>
            <person name="Paillard S."/>
            <person name="Juman I."/>
            <person name="Moroldo M."/>
            <person name="Scalabrin S."/>
            <person name="Canaguier A."/>
            <person name="Le Clainche I."/>
            <person name="Malacrida G."/>
            <person name="Durand E."/>
            <person name="Pesole G."/>
            <person name="Laucou V."/>
            <person name="Chatelet P."/>
            <person name="Merdinoglu D."/>
            <person name="Delledonne M."/>
            <person name="Pezzotti M."/>
            <person name="Lecharny A."/>
            <person name="Scarpelli C."/>
            <person name="Artiguenave F."/>
            <person name="Pe M.E."/>
            <person name="Valle G."/>
            <person name="Morgante M."/>
            <person name="Caboche M."/>
            <person name="Adam-Blondon A.-F."/>
            <person name="Weissenbach J."/>
            <person name="Quetier F."/>
            <person name="Wincker P."/>
        </authorList>
    </citation>
    <scope>NUCLEOTIDE SEQUENCE [LARGE SCALE GENOMIC DNA]</scope>
    <source>
        <strain evidence="2">cv. Pinot noir / PN40024</strain>
    </source>
</reference>
<sequence length="74" mass="8559">MSYYAGEFSAKCFNDLQAQALIMSCKGIKLDHLAWHHMERVHWTNNESISVTKASYLINLPSNYLSLRQVIELK</sequence>
<protein>
    <submittedName>
        <fullName evidence="1">Uncharacterized protein</fullName>
    </submittedName>
</protein>
<gene>
    <name evidence="1" type="ordered locus">VIT_06s0009g03370</name>
</gene>
<organism evidence="1 2">
    <name type="scientific">Vitis vinifera</name>
    <name type="common">Grape</name>
    <dbReference type="NCBI Taxonomy" id="29760"/>
    <lineage>
        <taxon>Eukaryota</taxon>
        <taxon>Viridiplantae</taxon>
        <taxon>Streptophyta</taxon>
        <taxon>Embryophyta</taxon>
        <taxon>Tracheophyta</taxon>
        <taxon>Spermatophyta</taxon>
        <taxon>Magnoliopsida</taxon>
        <taxon>eudicotyledons</taxon>
        <taxon>Gunneridae</taxon>
        <taxon>Pentapetalae</taxon>
        <taxon>rosids</taxon>
        <taxon>Vitales</taxon>
        <taxon>Vitaceae</taxon>
        <taxon>Viteae</taxon>
        <taxon>Vitis</taxon>
    </lineage>
</organism>
<keyword evidence="2" id="KW-1185">Reference proteome</keyword>
<dbReference type="HOGENOM" id="CLU_2692858_0_0_1"/>
<evidence type="ECO:0000313" key="2">
    <source>
        <dbReference type="Proteomes" id="UP000009183"/>
    </source>
</evidence>
<dbReference type="InParanoid" id="F6HA42"/>
<dbReference type="AlphaFoldDB" id="F6HA42"/>
<proteinExistence type="predicted"/>
<dbReference type="EMBL" id="FN595504">
    <property type="protein sequence ID" value="CCB49050.1"/>
    <property type="molecule type" value="Genomic_DNA"/>
</dbReference>
<dbReference type="Proteomes" id="UP000009183">
    <property type="component" value="Chromosome 6"/>
</dbReference>
<accession>F6HA42</accession>
<name>F6HA42_VITVI</name>
<dbReference type="PaxDb" id="29760-VIT_06s0009g03370.t01"/>
<evidence type="ECO:0000313" key="1">
    <source>
        <dbReference type="EMBL" id="CCB49050.1"/>
    </source>
</evidence>